<dbReference type="CDD" id="cd06225">
    <property type="entry name" value="HAMP"/>
    <property type="match status" value="1"/>
</dbReference>
<feature type="transmembrane region" description="Helical" evidence="2">
    <location>
        <begin position="272"/>
        <end position="290"/>
    </location>
</feature>
<dbReference type="GO" id="GO:0016791">
    <property type="term" value="F:phosphatase activity"/>
    <property type="evidence" value="ECO:0007669"/>
    <property type="project" value="TreeGrafter"/>
</dbReference>
<dbReference type="eggNOG" id="COG2208">
    <property type="taxonomic scope" value="Bacteria"/>
</dbReference>
<dbReference type="Gene3D" id="3.60.40.10">
    <property type="entry name" value="PPM-type phosphatase domain"/>
    <property type="match status" value="1"/>
</dbReference>
<dbReference type="OrthoDB" id="5427828at2"/>
<accession>Q6ARC6</accession>
<dbReference type="SMART" id="SM00304">
    <property type="entry name" value="HAMP"/>
    <property type="match status" value="1"/>
</dbReference>
<dbReference type="CDD" id="cd18774">
    <property type="entry name" value="PDC2_HK_sensor"/>
    <property type="match status" value="1"/>
</dbReference>
<sequence>MRMKTLQQRTAILVLLPTFLLLIGMGWGGYIFTRQSLMTLWSETAIANLQRAAHLIDMRISQPKSLLWALEHSSRSSTFQFTLDQLRELEGVDNVRVEGESVFARHRGPSRMGLMGGMDRSGELLDFADPVYRWDLAPSTISIIMDFSKPEGEKLGNIRVDIGITDLMRRLKEMDRWVSNSVFLIDGQGNVVAHSGSMSQSPDIVANRRFGSGKLLERETFSLLQQELYGTVFGEGNPPKEIAGFYQLSDLPLSLVVIAPGEEMLQPVVRFSFFYILAFTLSLLLILAFIRSATAQITDAVKSLSGAAENLANGVFGEVLPVKSDDEIGELTKNFNKMTRQLRQGLELQKAMEIAREVQQTLLPDSRYSDEALTIFASTHYCNETGGDFYDLIFFDEDGTRVGAIVGDVVGHGIGAALLMATIRAMLRTRSEQSGRLDEIMNDVNRVLCRDTVASSNFVTLFYLIVDKNLGEISWVRAGHDPAWLYTPESDIFAELKGAGIAMGVAESFRYHCNTIDMLPQKQLLVIGSDGAWEAQNALGEMFGKDRVKDVLSAHKDESPEEITEAINGEIGLFMDGIAPQDDITFIVMSLTRSVDL</sequence>
<evidence type="ECO:0000256" key="2">
    <source>
        <dbReference type="SAM" id="Phobius"/>
    </source>
</evidence>
<dbReference type="RefSeq" id="WP_011187614.1">
    <property type="nucleotide sequence ID" value="NC_006138.1"/>
</dbReference>
<dbReference type="GO" id="GO:0007165">
    <property type="term" value="P:signal transduction"/>
    <property type="evidence" value="ECO:0007669"/>
    <property type="project" value="InterPro"/>
</dbReference>
<dbReference type="PANTHER" id="PTHR43156">
    <property type="entry name" value="STAGE II SPORULATION PROTEIN E-RELATED"/>
    <property type="match status" value="1"/>
</dbReference>
<keyword evidence="1" id="KW-0378">Hydrolase</keyword>
<dbReference type="Gene3D" id="6.10.340.10">
    <property type="match status" value="1"/>
</dbReference>
<dbReference type="PROSITE" id="PS50885">
    <property type="entry name" value="HAMP"/>
    <property type="match status" value="1"/>
</dbReference>
<proteinExistence type="predicted"/>
<evidence type="ECO:0000313" key="5">
    <source>
        <dbReference type="Proteomes" id="UP000000602"/>
    </source>
</evidence>
<dbReference type="InterPro" id="IPR036457">
    <property type="entry name" value="PPM-type-like_dom_sf"/>
</dbReference>
<dbReference type="InterPro" id="IPR052016">
    <property type="entry name" value="Bact_Sigma-Reg"/>
</dbReference>
<name>Q6ARC6_DESPS</name>
<dbReference type="GO" id="GO:0016020">
    <property type="term" value="C:membrane"/>
    <property type="evidence" value="ECO:0007669"/>
    <property type="project" value="InterPro"/>
</dbReference>
<dbReference type="EMBL" id="CR522870">
    <property type="protein sequence ID" value="CAG35098.1"/>
    <property type="molecule type" value="Genomic_DNA"/>
</dbReference>
<organism evidence="4 5">
    <name type="scientific">Desulfotalea psychrophila (strain LSv54 / DSM 12343)</name>
    <dbReference type="NCBI Taxonomy" id="177439"/>
    <lineage>
        <taxon>Bacteria</taxon>
        <taxon>Pseudomonadati</taxon>
        <taxon>Thermodesulfobacteriota</taxon>
        <taxon>Desulfobulbia</taxon>
        <taxon>Desulfobulbales</taxon>
        <taxon>Desulfocapsaceae</taxon>
        <taxon>Desulfotalea</taxon>
    </lineage>
</organism>
<dbReference type="HOGENOM" id="CLU_448860_0_0_7"/>
<keyword evidence="2" id="KW-0472">Membrane</keyword>
<dbReference type="InterPro" id="IPR001932">
    <property type="entry name" value="PPM-type_phosphatase-like_dom"/>
</dbReference>
<dbReference type="STRING" id="177439.DP0369"/>
<evidence type="ECO:0000313" key="4">
    <source>
        <dbReference type="EMBL" id="CAG35098.1"/>
    </source>
</evidence>
<reference evidence="5" key="1">
    <citation type="journal article" date="2004" name="Environ. Microbiol.">
        <title>The genome of Desulfotalea psychrophila, a sulfate-reducing bacterium from permanently cold Arctic sediments.</title>
        <authorList>
            <person name="Rabus R."/>
            <person name="Ruepp A."/>
            <person name="Frickey T."/>
            <person name="Rattei T."/>
            <person name="Fartmann B."/>
            <person name="Stark M."/>
            <person name="Bauer M."/>
            <person name="Zibat A."/>
            <person name="Lombardot T."/>
            <person name="Becker I."/>
            <person name="Amann J."/>
            <person name="Gellner K."/>
            <person name="Teeling H."/>
            <person name="Leuschner W.D."/>
            <person name="Gloeckner F.-O."/>
            <person name="Lupas A.N."/>
            <person name="Amann R."/>
            <person name="Klenk H.-P."/>
        </authorList>
    </citation>
    <scope>NUCLEOTIDE SEQUENCE [LARGE SCALE GENOMIC DNA]</scope>
    <source>
        <strain evidence="5">DSM 12343 / LSv54</strain>
    </source>
</reference>
<evidence type="ECO:0000259" key="3">
    <source>
        <dbReference type="PROSITE" id="PS50885"/>
    </source>
</evidence>
<keyword evidence="2" id="KW-1133">Transmembrane helix</keyword>
<protein>
    <submittedName>
        <fullName evidence="4">Related to sigma factor SigB regulation protein (RsbU)</fullName>
    </submittedName>
</protein>
<dbReference type="PANTHER" id="PTHR43156:SF2">
    <property type="entry name" value="STAGE II SPORULATION PROTEIN E"/>
    <property type="match status" value="1"/>
</dbReference>
<dbReference type="SUPFAM" id="SSF158472">
    <property type="entry name" value="HAMP domain-like"/>
    <property type="match status" value="1"/>
</dbReference>
<keyword evidence="2" id="KW-0812">Transmembrane</keyword>
<keyword evidence="5" id="KW-1185">Reference proteome</keyword>
<evidence type="ECO:0000256" key="1">
    <source>
        <dbReference type="ARBA" id="ARBA00022801"/>
    </source>
</evidence>
<dbReference type="AlphaFoldDB" id="Q6ARC6"/>
<feature type="domain" description="HAMP" evidence="3">
    <location>
        <begin position="295"/>
        <end position="347"/>
    </location>
</feature>
<dbReference type="Pfam" id="PF07228">
    <property type="entry name" value="SpoIIE"/>
    <property type="match status" value="1"/>
</dbReference>
<dbReference type="eggNOG" id="COG5000">
    <property type="taxonomic scope" value="Bacteria"/>
</dbReference>
<dbReference type="KEGG" id="dps:DP0369"/>
<dbReference type="Proteomes" id="UP000000602">
    <property type="component" value="Chromosome"/>
</dbReference>
<dbReference type="InterPro" id="IPR003660">
    <property type="entry name" value="HAMP_dom"/>
</dbReference>
<dbReference type="Pfam" id="PF00672">
    <property type="entry name" value="HAMP"/>
    <property type="match status" value="1"/>
</dbReference>
<gene>
    <name evidence="4" type="ordered locus">DP0369</name>
</gene>
<dbReference type="SMART" id="SM00331">
    <property type="entry name" value="PP2C_SIG"/>
    <property type="match status" value="1"/>
</dbReference>